<dbReference type="FunCoup" id="A0A6I9R8Z5">
    <property type="interactions" value="10"/>
</dbReference>
<dbReference type="Pfam" id="PF12697">
    <property type="entry name" value="Abhydrolase_6"/>
    <property type="match status" value="1"/>
</dbReference>
<dbReference type="FunFam" id="3.40.50.1820:FF:000051">
    <property type="entry name" value="(S)-hydroxynitrile lyase"/>
    <property type="match status" value="1"/>
</dbReference>
<protein>
    <submittedName>
        <fullName evidence="3">Probable esterase PIR7A</fullName>
    </submittedName>
</protein>
<dbReference type="Gene3D" id="3.40.50.1820">
    <property type="entry name" value="alpha/beta hydrolase"/>
    <property type="match status" value="1"/>
</dbReference>
<reference evidence="3" key="1">
    <citation type="submission" date="2025-08" db="UniProtKB">
        <authorList>
            <consortium name="RefSeq"/>
        </authorList>
    </citation>
    <scope>IDENTIFICATION</scope>
</reference>
<organism evidence="2 3">
    <name type="scientific">Elaeis guineensis var. tenera</name>
    <name type="common">Oil palm</name>
    <dbReference type="NCBI Taxonomy" id="51953"/>
    <lineage>
        <taxon>Eukaryota</taxon>
        <taxon>Viridiplantae</taxon>
        <taxon>Streptophyta</taxon>
        <taxon>Embryophyta</taxon>
        <taxon>Tracheophyta</taxon>
        <taxon>Spermatophyta</taxon>
        <taxon>Magnoliopsida</taxon>
        <taxon>Liliopsida</taxon>
        <taxon>Arecaceae</taxon>
        <taxon>Arecoideae</taxon>
        <taxon>Cocoseae</taxon>
        <taxon>Elaeidinae</taxon>
        <taxon>Elaeis</taxon>
    </lineage>
</organism>
<dbReference type="PANTHER" id="PTHR10992">
    <property type="entry name" value="METHYLESTERASE FAMILY MEMBER"/>
    <property type="match status" value="1"/>
</dbReference>
<sequence>MEPKEKWIRVIIEIIVNREKEAKKMEQASKKHFILVHGMGHGAWCWYKLAPLLRSAGQRVTALDLAASGRNPEPLNELRSFSDYSAPLMEAMASIPSGERVVLVGHSHGGYSIALAAEKFPEKISVAVFVTAIMPSTTTPLSTITQEYNIRHPPEYFLDTKFVIGQDHDISWTTITFGPNYMKERLYRLSAPEDLTLATTLVRPGRYFQNEDPVVVSKKNYGSVSRAFVVCNGDLAIKEDFQRWMIELSPEVEVKEIEKSGHMVMLSKPKELCCLLLEIAGKYQ</sequence>
<gene>
    <name evidence="3" type="primary">LOC105045266</name>
</gene>
<dbReference type="AlphaFoldDB" id="A0A6I9R8Z5"/>
<dbReference type="RefSeq" id="XP_010921787.1">
    <property type="nucleotide sequence ID" value="XM_010923485.3"/>
</dbReference>
<dbReference type="KEGG" id="egu:105045266"/>
<evidence type="ECO:0000259" key="1">
    <source>
        <dbReference type="Pfam" id="PF12697"/>
    </source>
</evidence>
<evidence type="ECO:0000313" key="2">
    <source>
        <dbReference type="Proteomes" id="UP000504607"/>
    </source>
</evidence>
<dbReference type="InterPro" id="IPR029058">
    <property type="entry name" value="AB_hydrolase_fold"/>
</dbReference>
<dbReference type="PANTHER" id="PTHR10992:SF943">
    <property type="entry name" value="METHYLESTERASE 10"/>
    <property type="match status" value="1"/>
</dbReference>
<name>A0A6I9R8Z5_ELAGV</name>
<dbReference type="GO" id="GO:0080031">
    <property type="term" value="F:methyl salicylate esterase activity"/>
    <property type="evidence" value="ECO:0007669"/>
    <property type="project" value="TreeGrafter"/>
</dbReference>
<accession>A0A6I9R8Z5</accession>
<dbReference type="GO" id="GO:0009696">
    <property type="term" value="P:salicylic acid metabolic process"/>
    <property type="evidence" value="ECO:0007669"/>
    <property type="project" value="TreeGrafter"/>
</dbReference>
<dbReference type="OrthoDB" id="408373at2759"/>
<dbReference type="SUPFAM" id="SSF53474">
    <property type="entry name" value="alpha/beta-Hydrolases"/>
    <property type="match status" value="1"/>
</dbReference>
<evidence type="ECO:0000313" key="3">
    <source>
        <dbReference type="RefSeq" id="XP_010921787.1"/>
    </source>
</evidence>
<dbReference type="InterPro" id="IPR000073">
    <property type="entry name" value="AB_hydrolase_1"/>
</dbReference>
<dbReference type="InParanoid" id="A0A6I9R8Z5"/>
<dbReference type="GeneID" id="105045266"/>
<keyword evidence="2" id="KW-1185">Reference proteome</keyword>
<dbReference type="GO" id="GO:0009694">
    <property type="term" value="P:jasmonic acid metabolic process"/>
    <property type="evidence" value="ECO:0007669"/>
    <property type="project" value="TreeGrafter"/>
</dbReference>
<dbReference type="GO" id="GO:0080032">
    <property type="term" value="F:methyl jasmonate esterase activity"/>
    <property type="evidence" value="ECO:0007669"/>
    <property type="project" value="TreeGrafter"/>
</dbReference>
<dbReference type="GO" id="GO:0080030">
    <property type="term" value="F:methyl indole-3-acetate esterase activity"/>
    <property type="evidence" value="ECO:0007669"/>
    <property type="project" value="TreeGrafter"/>
</dbReference>
<proteinExistence type="predicted"/>
<dbReference type="Proteomes" id="UP000504607">
    <property type="component" value="Chromosome 5"/>
</dbReference>
<feature type="domain" description="AB hydrolase-1" evidence="1">
    <location>
        <begin position="34"/>
        <end position="272"/>
    </location>
</feature>
<dbReference type="InterPro" id="IPR045889">
    <property type="entry name" value="MES/HNL"/>
</dbReference>